<feature type="signal peptide" evidence="1">
    <location>
        <begin position="1"/>
        <end position="19"/>
    </location>
</feature>
<dbReference type="Proteomes" id="UP000886722">
    <property type="component" value="Unassembled WGS sequence"/>
</dbReference>
<dbReference type="InterPro" id="IPR046111">
    <property type="entry name" value="DUF6048"/>
</dbReference>
<evidence type="ECO:0000313" key="2">
    <source>
        <dbReference type="EMBL" id="HIT39310.1"/>
    </source>
</evidence>
<gene>
    <name evidence="2" type="ORF">IAD06_04665</name>
</gene>
<comment type="caution">
    <text evidence="2">The sequence shown here is derived from an EMBL/GenBank/DDBJ whole genome shotgun (WGS) entry which is preliminary data.</text>
</comment>
<evidence type="ECO:0000313" key="3">
    <source>
        <dbReference type="Proteomes" id="UP000886722"/>
    </source>
</evidence>
<feature type="chain" id="PRO_5039557370" description="Outer membrane protein beta-barrel domain-containing protein" evidence="1">
    <location>
        <begin position="20"/>
        <end position="238"/>
    </location>
</feature>
<evidence type="ECO:0008006" key="4">
    <source>
        <dbReference type="Google" id="ProtNLM"/>
    </source>
</evidence>
<dbReference type="Pfam" id="PF19515">
    <property type="entry name" value="DUF6048"/>
    <property type="match status" value="1"/>
</dbReference>
<keyword evidence="1" id="KW-0732">Signal</keyword>
<name>A0A9D1KD37_9BACT</name>
<evidence type="ECO:0000256" key="1">
    <source>
        <dbReference type="SAM" id="SignalP"/>
    </source>
</evidence>
<proteinExistence type="predicted"/>
<organism evidence="2 3">
    <name type="scientific">Candidatus Caccoplasma intestinavium</name>
    <dbReference type="NCBI Taxonomy" id="2840716"/>
    <lineage>
        <taxon>Bacteria</taxon>
        <taxon>Pseudomonadati</taxon>
        <taxon>Bacteroidota</taxon>
        <taxon>Bacteroidia</taxon>
        <taxon>Bacteroidales</taxon>
        <taxon>Bacteroidaceae</taxon>
        <taxon>Bacteroidaceae incertae sedis</taxon>
        <taxon>Candidatus Caccoplasma</taxon>
    </lineage>
</organism>
<dbReference type="AlphaFoldDB" id="A0A9D1KD37"/>
<dbReference type="EMBL" id="DVKT01000034">
    <property type="protein sequence ID" value="HIT39310.1"/>
    <property type="molecule type" value="Genomic_DNA"/>
</dbReference>
<reference evidence="2" key="2">
    <citation type="journal article" date="2021" name="PeerJ">
        <title>Extensive microbial diversity within the chicken gut microbiome revealed by metagenomics and culture.</title>
        <authorList>
            <person name="Gilroy R."/>
            <person name="Ravi A."/>
            <person name="Getino M."/>
            <person name="Pursley I."/>
            <person name="Horton D.L."/>
            <person name="Alikhan N.F."/>
            <person name="Baker D."/>
            <person name="Gharbi K."/>
            <person name="Hall N."/>
            <person name="Watson M."/>
            <person name="Adriaenssens E.M."/>
            <person name="Foster-Nyarko E."/>
            <person name="Jarju S."/>
            <person name="Secka A."/>
            <person name="Antonio M."/>
            <person name="Oren A."/>
            <person name="Chaudhuri R.R."/>
            <person name="La Ragione R."/>
            <person name="Hildebrand F."/>
            <person name="Pallen M.J."/>
        </authorList>
    </citation>
    <scope>NUCLEOTIDE SEQUENCE</scope>
    <source>
        <strain evidence="2">21143</strain>
    </source>
</reference>
<reference evidence="2" key="1">
    <citation type="submission" date="2020-10" db="EMBL/GenBank/DDBJ databases">
        <authorList>
            <person name="Gilroy R."/>
        </authorList>
    </citation>
    <scope>NUCLEOTIDE SEQUENCE</scope>
    <source>
        <strain evidence="2">21143</strain>
    </source>
</reference>
<sequence length="238" mass="26918">MSILCAVVMLLLSGISLSAAEKQKSKRLEDGSLYRYPLLDGLIVGVDLFQPVVSLFGQQYANYQVSLEVSFHNRFFPIWETGIGWADNTPDDGNFTYKVSPTLYNRLGVLYNFNYNSTAPGYIYMGLLYGFSVFSYDITDIDLSSGYWGTNNKAAIYDCHSRAQWLEPLAGIRVNLYKGLKMGFSVRYKVLLKAKNDETTRPWIIPGMGKRSGGFDFTYSLYYQIPVKTKKRNVIAGD</sequence>
<protein>
    <recommendedName>
        <fullName evidence="4">Outer membrane protein beta-barrel domain-containing protein</fullName>
    </recommendedName>
</protein>
<accession>A0A9D1KD37</accession>